<dbReference type="Proteomes" id="UP000622166">
    <property type="component" value="Unassembled WGS sequence"/>
</dbReference>
<dbReference type="AlphaFoldDB" id="A0A918PEN4"/>
<proteinExistence type="predicted"/>
<sequence length="111" mass="12077">MAGMQQSEERATRNGVQALEQAFSGIQNCRQDVENMKHNLASGLKGSDGKAYQDLLKLWDDQAEVISTNVRDMIETLNETLRAQGLAQGSSNEAINQAYSGSQAIFDALKG</sequence>
<dbReference type="RefSeq" id="WP_189857298.1">
    <property type="nucleotide sequence ID" value="NZ_BMVW01000002.1"/>
</dbReference>
<evidence type="ECO:0000313" key="2">
    <source>
        <dbReference type="Proteomes" id="UP000622166"/>
    </source>
</evidence>
<dbReference type="Gene3D" id="1.10.287.1060">
    <property type="entry name" value="ESAT-6-like"/>
    <property type="match status" value="1"/>
</dbReference>
<comment type="caution">
    <text evidence="1">The sequence shown here is derived from an EMBL/GenBank/DDBJ whole genome shotgun (WGS) entry which is preliminary data.</text>
</comment>
<name>A0A918PEN4_9ACTN</name>
<protein>
    <submittedName>
        <fullName evidence="1">Uncharacterized protein</fullName>
    </submittedName>
</protein>
<organism evidence="1 2">
    <name type="scientific">Streptomyces poonensis</name>
    <dbReference type="NCBI Taxonomy" id="68255"/>
    <lineage>
        <taxon>Bacteria</taxon>
        <taxon>Bacillati</taxon>
        <taxon>Actinomycetota</taxon>
        <taxon>Actinomycetes</taxon>
        <taxon>Kitasatosporales</taxon>
        <taxon>Streptomycetaceae</taxon>
        <taxon>Streptomyces</taxon>
    </lineage>
</organism>
<evidence type="ECO:0000313" key="1">
    <source>
        <dbReference type="EMBL" id="GGZ00851.1"/>
    </source>
</evidence>
<keyword evidence="2" id="KW-1185">Reference proteome</keyword>
<dbReference type="EMBL" id="BMVW01000002">
    <property type="protein sequence ID" value="GGZ00851.1"/>
    <property type="molecule type" value="Genomic_DNA"/>
</dbReference>
<reference evidence="1" key="2">
    <citation type="submission" date="2020-09" db="EMBL/GenBank/DDBJ databases">
        <authorList>
            <person name="Sun Q."/>
            <person name="Ohkuma M."/>
        </authorList>
    </citation>
    <scope>NUCLEOTIDE SEQUENCE</scope>
    <source>
        <strain evidence="1">JCM 4815</strain>
    </source>
</reference>
<dbReference type="InterPro" id="IPR036689">
    <property type="entry name" value="ESAT-6-like_sf"/>
</dbReference>
<reference evidence="1" key="1">
    <citation type="journal article" date="2014" name="Int. J. Syst. Evol. Microbiol.">
        <title>Complete genome sequence of Corynebacterium casei LMG S-19264T (=DSM 44701T), isolated from a smear-ripened cheese.</title>
        <authorList>
            <consortium name="US DOE Joint Genome Institute (JGI-PGF)"/>
            <person name="Walter F."/>
            <person name="Albersmeier A."/>
            <person name="Kalinowski J."/>
            <person name="Ruckert C."/>
        </authorList>
    </citation>
    <scope>NUCLEOTIDE SEQUENCE</scope>
    <source>
        <strain evidence="1">JCM 4815</strain>
    </source>
</reference>
<dbReference type="SUPFAM" id="SSF140453">
    <property type="entry name" value="EsxAB dimer-like"/>
    <property type="match status" value="1"/>
</dbReference>
<accession>A0A918PEN4</accession>
<gene>
    <name evidence="1" type="ORF">GCM10010365_19600</name>
</gene>